<dbReference type="RefSeq" id="WP_221498162.1">
    <property type="nucleotide sequence ID" value="NZ_BAABJP010000008.1"/>
</dbReference>
<dbReference type="Pfam" id="PF22691">
    <property type="entry name" value="Thiolase_C_1"/>
    <property type="match status" value="1"/>
</dbReference>
<keyword evidence="3" id="KW-1185">Reference proteome</keyword>
<feature type="domain" description="Thiolase C-terminal" evidence="1">
    <location>
        <begin position="262"/>
        <end position="389"/>
    </location>
</feature>
<evidence type="ECO:0000259" key="1">
    <source>
        <dbReference type="Pfam" id="PF22691"/>
    </source>
</evidence>
<dbReference type="PIRSF" id="PIRSF000429">
    <property type="entry name" value="Ac-CoA_Ac_transf"/>
    <property type="match status" value="1"/>
</dbReference>
<evidence type="ECO:0000313" key="2">
    <source>
        <dbReference type="EMBL" id="GAA5153449.1"/>
    </source>
</evidence>
<dbReference type="InterPro" id="IPR002155">
    <property type="entry name" value="Thiolase"/>
</dbReference>
<dbReference type="InterPro" id="IPR055140">
    <property type="entry name" value="Thiolase_C_2"/>
</dbReference>
<sequence>MLMRRFERDACITGIGQSAIGRRLGRAAIDLTTEACLAAIADAGLGRTDVDGLVTYPGGDAALTLGYGGPPPEAVQDALRLDLNWYEGAAHLPGQLGALVAACLAVSGGLARNVLVYRTVTESTAQGAAGRARVLPGGDRPVAGINYWTAPYGAVSAVNWLAQLAARHFHVHGTTREQLGALAINQRANAALNPAAPLREPIGMPDYLAARMISTPLCLLDCDLPVDGSTALVVSHVDRAADTPGPSVYVEAVGTALRGRPSFDQYADLTSMAAAGAAEHLWRRSELKPADVRLAQLYDGFSILALVWLEALGFCGPGEGGAFIGDGSRIALTGELPVNTAGGQLSGGRLHGYGHLHEACVQLRGAAGARQVPGNPGVAVVSNGGGPVAGCMVLTSERP</sequence>
<dbReference type="PANTHER" id="PTHR42870">
    <property type="entry name" value="ACETYL-COA C-ACETYLTRANSFERASE"/>
    <property type="match status" value="1"/>
</dbReference>
<dbReference type="SUPFAM" id="SSF53901">
    <property type="entry name" value="Thiolase-like"/>
    <property type="match status" value="2"/>
</dbReference>
<gene>
    <name evidence="2" type="ORF">GCM10023321_23710</name>
</gene>
<accession>A0ABP9PWU4</accession>
<dbReference type="EMBL" id="BAABJP010000008">
    <property type="protein sequence ID" value="GAA5153449.1"/>
    <property type="molecule type" value="Genomic_DNA"/>
</dbReference>
<organism evidence="2 3">
    <name type="scientific">Pseudonocardia eucalypti</name>
    <dbReference type="NCBI Taxonomy" id="648755"/>
    <lineage>
        <taxon>Bacteria</taxon>
        <taxon>Bacillati</taxon>
        <taxon>Actinomycetota</taxon>
        <taxon>Actinomycetes</taxon>
        <taxon>Pseudonocardiales</taxon>
        <taxon>Pseudonocardiaceae</taxon>
        <taxon>Pseudonocardia</taxon>
    </lineage>
</organism>
<protein>
    <recommendedName>
        <fullName evidence="1">Thiolase C-terminal domain-containing protein</fullName>
    </recommendedName>
</protein>
<dbReference type="Proteomes" id="UP001428817">
    <property type="component" value="Unassembled WGS sequence"/>
</dbReference>
<evidence type="ECO:0000313" key="3">
    <source>
        <dbReference type="Proteomes" id="UP001428817"/>
    </source>
</evidence>
<dbReference type="PANTHER" id="PTHR42870:SF1">
    <property type="entry name" value="NON-SPECIFIC LIPID-TRANSFER PROTEIN-LIKE 2"/>
    <property type="match status" value="1"/>
</dbReference>
<dbReference type="InterPro" id="IPR016039">
    <property type="entry name" value="Thiolase-like"/>
</dbReference>
<reference evidence="3" key="1">
    <citation type="journal article" date="2019" name="Int. J. Syst. Evol. Microbiol.">
        <title>The Global Catalogue of Microorganisms (GCM) 10K type strain sequencing project: providing services to taxonomists for standard genome sequencing and annotation.</title>
        <authorList>
            <consortium name="The Broad Institute Genomics Platform"/>
            <consortium name="The Broad Institute Genome Sequencing Center for Infectious Disease"/>
            <person name="Wu L."/>
            <person name="Ma J."/>
        </authorList>
    </citation>
    <scope>NUCLEOTIDE SEQUENCE [LARGE SCALE GENOMIC DNA]</scope>
    <source>
        <strain evidence="3">JCM 18303</strain>
    </source>
</reference>
<name>A0ABP9PWU4_9PSEU</name>
<comment type="caution">
    <text evidence="2">The sequence shown here is derived from an EMBL/GenBank/DDBJ whole genome shotgun (WGS) entry which is preliminary data.</text>
</comment>
<dbReference type="CDD" id="cd00829">
    <property type="entry name" value="SCP-x_thiolase"/>
    <property type="match status" value="1"/>
</dbReference>
<dbReference type="Gene3D" id="3.40.47.10">
    <property type="match status" value="1"/>
</dbReference>
<proteinExistence type="predicted"/>